<dbReference type="Proteomes" id="UP000293589">
    <property type="component" value="Chromosome"/>
</dbReference>
<gene>
    <name evidence="1" type="ORF">ESN35_06640</name>
</gene>
<accession>A0A4P6DWN7</accession>
<dbReference type="KEGG" id="bgx:ESN35_06640"/>
<reference evidence="1 2" key="1">
    <citation type="submission" date="2019-01" db="EMBL/GenBank/DDBJ databases">
        <title>Complete genome sequence of Bifidobacterium gallinarum CACC 514.</title>
        <authorList>
            <person name="Jung M."/>
        </authorList>
    </citation>
    <scope>NUCLEOTIDE SEQUENCE [LARGE SCALE GENOMIC DNA]</scope>
    <source>
        <strain evidence="1 2">CACC 514</strain>
    </source>
</reference>
<organism evidence="1 2">
    <name type="scientific">Bifidobacterium pullorum subsp. gallinarum</name>
    <dbReference type="NCBI Taxonomy" id="78344"/>
    <lineage>
        <taxon>Bacteria</taxon>
        <taxon>Bacillati</taxon>
        <taxon>Actinomycetota</taxon>
        <taxon>Actinomycetes</taxon>
        <taxon>Bifidobacteriales</taxon>
        <taxon>Bifidobacteriaceae</taxon>
        <taxon>Bifidobacterium</taxon>
    </lineage>
</organism>
<evidence type="ECO:0000313" key="1">
    <source>
        <dbReference type="EMBL" id="QAY33114.1"/>
    </source>
</evidence>
<proteinExistence type="predicted"/>
<dbReference type="AlphaFoldDB" id="A0A4P6DWN7"/>
<sequence length="190" mass="20869">MGLSGGRLNPVDETMWDAAVAELGGLPDMVRCGYGELSERDMERGWKLDQYGGCYRVVDDDAECLAGFLGCAADEVDDVIAAVDAIAEPEPVTAEIPEIPPHVNTDAKVVRVSPNVIPVGMAAKDYKPFQVFKRRPRGFKDAQGRKRVYVCFTDADCVVAVRDGYEWGADPTLEREVSEYLSRYGWTLAA</sequence>
<dbReference type="EMBL" id="CP035464">
    <property type="protein sequence ID" value="QAY33114.1"/>
    <property type="molecule type" value="Genomic_DNA"/>
</dbReference>
<dbReference type="RefSeq" id="WP_129237608.1">
    <property type="nucleotide sequence ID" value="NZ_CP035464.1"/>
</dbReference>
<protein>
    <submittedName>
        <fullName evidence="1">Uncharacterized protein</fullName>
    </submittedName>
</protein>
<evidence type="ECO:0000313" key="2">
    <source>
        <dbReference type="Proteomes" id="UP000293589"/>
    </source>
</evidence>
<name>A0A4P6DWN7_9BIFI</name>